<name>A0A8E1R070_9BACT</name>
<evidence type="ECO:0000256" key="1">
    <source>
        <dbReference type="ARBA" id="ARBA00010923"/>
    </source>
</evidence>
<dbReference type="PANTHER" id="PTHR43140:SF1">
    <property type="entry name" value="TYPE I RESTRICTION ENZYME ECOKI SPECIFICITY SUBUNIT"/>
    <property type="match status" value="1"/>
</dbReference>
<sequence length="480" mass="54651">MDTKKLRQKILDLAIHGKLVPQDPNDEPASVLLERIKAEKERLIKEGKIKRSKKRTKTSDTHHYGNVPFEIPDNWEWTTLEEILELVSGQDFSPEKYNNNVSGIPYIIGASNIENEQLIINRWTEYPSVYSYLNDLLVVCKGAGVGKMAINNIGTVHIARQIQAIRVYTNYINIKYVKAVVKNNIESIISKANGLIPGLKRELLLSLQIPLPPFAEQQYIVKEIERWFKLIDKIEQDKLNLQTVIKQVKIKILDLAIHGKLVPQNPNDEPASELLKRINPKAEITCDNAQYEKIPENWCVCKLVDICSFLSRGKSPKYSEYDKTYPVFAQKCNLKDGGISLEQARFLDPSTINKWNEVYKLQTGDILVNSTGTGTVGRTRLFNANCLGNYPFVVPDSHVSVVRVVKSICPQYVYAYISSDSIQQYIEENLAGSTNQKELYIGVLENMHIFLPPLAEQYRIVTKIEKLFSSLDNIQKALEV</sequence>
<dbReference type="GO" id="GO:0003677">
    <property type="term" value="F:DNA binding"/>
    <property type="evidence" value="ECO:0007669"/>
    <property type="project" value="UniProtKB-KW"/>
</dbReference>
<feature type="domain" description="Type I restriction modification DNA specificity" evidence="4">
    <location>
        <begin position="72"/>
        <end position="240"/>
    </location>
</feature>
<dbReference type="Proteomes" id="UP000036951">
    <property type="component" value="Unassembled WGS sequence"/>
</dbReference>
<reference evidence="5 6" key="1">
    <citation type="submission" date="2015-06" db="EMBL/GenBank/DDBJ databases">
        <title>Prevotella sp. 109, sp. nov., a novel member of the family Prevotellaceae isolated from human faeces.</title>
        <authorList>
            <person name="Shkoporov A.N."/>
            <person name="Chaplin A.V."/>
            <person name="Kafarskaia L.I."/>
            <person name="Efimov B.A."/>
        </authorList>
    </citation>
    <scope>NUCLEOTIDE SEQUENCE [LARGE SCALE GENOMIC DNA]</scope>
    <source>
        <strain evidence="5 6">109</strain>
    </source>
</reference>
<evidence type="ECO:0000256" key="2">
    <source>
        <dbReference type="ARBA" id="ARBA00022747"/>
    </source>
</evidence>
<dbReference type="InterPro" id="IPR044946">
    <property type="entry name" value="Restrct_endonuc_typeI_TRD_sf"/>
</dbReference>
<gene>
    <name evidence="5" type="ORF">ACU52_01710</name>
</gene>
<comment type="similarity">
    <text evidence="1">Belongs to the type-I restriction system S methylase family.</text>
</comment>
<keyword evidence="3" id="KW-0238">DNA-binding</keyword>
<dbReference type="OrthoDB" id="2234796at2"/>
<protein>
    <recommendedName>
        <fullName evidence="4">Type I restriction modification DNA specificity domain-containing protein</fullName>
    </recommendedName>
</protein>
<dbReference type="RefSeq" id="WP_053397497.1">
    <property type="nucleotide sequence ID" value="NZ_LFQU01000001.1"/>
</dbReference>
<proteinExistence type="inferred from homology"/>
<keyword evidence="2" id="KW-0680">Restriction system</keyword>
<dbReference type="AlphaFoldDB" id="A0A8E1R070"/>
<dbReference type="EMBL" id="LFQU01000001">
    <property type="protein sequence ID" value="KOO69872.1"/>
    <property type="molecule type" value="Genomic_DNA"/>
</dbReference>
<dbReference type="GO" id="GO:0009307">
    <property type="term" value="P:DNA restriction-modification system"/>
    <property type="evidence" value="ECO:0007669"/>
    <property type="project" value="UniProtKB-KW"/>
</dbReference>
<comment type="caution">
    <text evidence="5">The sequence shown here is derived from an EMBL/GenBank/DDBJ whole genome shotgun (WGS) entry which is preliminary data.</text>
</comment>
<dbReference type="SUPFAM" id="SSF116734">
    <property type="entry name" value="DNA methylase specificity domain"/>
    <property type="match status" value="2"/>
</dbReference>
<evidence type="ECO:0000259" key="4">
    <source>
        <dbReference type="Pfam" id="PF01420"/>
    </source>
</evidence>
<dbReference type="Pfam" id="PF01420">
    <property type="entry name" value="Methylase_S"/>
    <property type="match status" value="2"/>
</dbReference>
<dbReference type="Gene3D" id="3.90.220.20">
    <property type="entry name" value="DNA methylase specificity domains"/>
    <property type="match status" value="2"/>
</dbReference>
<evidence type="ECO:0000256" key="3">
    <source>
        <dbReference type="ARBA" id="ARBA00023125"/>
    </source>
</evidence>
<feature type="domain" description="Type I restriction modification DNA specificity" evidence="4">
    <location>
        <begin position="295"/>
        <end position="475"/>
    </location>
</feature>
<dbReference type="PANTHER" id="PTHR43140">
    <property type="entry name" value="TYPE-1 RESTRICTION ENZYME ECOKI SPECIFICITY PROTEIN"/>
    <property type="match status" value="1"/>
</dbReference>
<evidence type="ECO:0000313" key="5">
    <source>
        <dbReference type="EMBL" id="KOO69872.1"/>
    </source>
</evidence>
<accession>A0A8E1R070</accession>
<keyword evidence="6" id="KW-1185">Reference proteome</keyword>
<organism evidence="5 6">
    <name type="scientific">Xylanibacter rarus</name>
    <dbReference type="NCBI Taxonomy" id="1676614"/>
    <lineage>
        <taxon>Bacteria</taxon>
        <taxon>Pseudomonadati</taxon>
        <taxon>Bacteroidota</taxon>
        <taxon>Bacteroidia</taxon>
        <taxon>Bacteroidales</taxon>
        <taxon>Prevotellaceae</taxon>
        <taxon>Xylanibacter</taxon>
    </lineage>
</organism>
<evidence type="ECO:0000313" key="6">
    <source>
        <dbReference type="Proteomes" id="UP000036951"/>
    </source>
</evidence>
<dbReference type="InterPro" id="IPR051212">
    <property type="entry name" value="Type-I_RE_S_subunit"/>
</dbReference>
<dbReference type="InterPro" id="IPR000055">
    <property type="entry name" value="Restrct_endonuc_typeI_TRD"/>
</dbReference>